<evidence type="ECO:0000256" key="4">
    <source>
        <dbReference type="ARBA" id="ARBA00022475"/>
    </source>
</evidence>
<evidence type="ECO:0000256" key="3">
    <source>
        <dbReference type="ARBA" id="ARBA00011489"/>
    </source>
</evidence>
<comment type="caution">
    <text evidence="10">The sequence shown here is derived from an EMBL/GenBank/DDBJ whole genome shotgun (WGS) entry which is preliminary data.</text>
</comment>
<evidence type="ECO:0000256" key="1">
    <source>
        <dbReference type="ARBA" id="ARBA00004651"/>
    </source>
</evidence>
<keyword evidence="4 8" id="KW-1003">Cell membrane</keyword>
<protein>
    <recommendedName>
        <fullName evidence="8">CASP-like protein</fullName>
    </recommendedName>
</protein>
<dbReference type="PANTHER" id="PTHR33573:SF17">
    <property type="entry name" value="CASP-LIKE PROTEIN 4D1"/>
    <property type="match status" value="1"/>
</dbReference>
<evidence type="ECO:0000256" key="5">
    <source>
        <dbReference type="ARBA" id="ARBA00022692"/>
    </source>
</evidence>
<comment type="subunit">
    <text evidence="3 8">Homodimer and heterodimers.</text>
</comment>
<feature type="transmembrane region" description="Helical" evidence="8">
    <location>
        <begin position="52"/>
        <end position="76"/>
    </location>
</feature>
<evidence type="ECO:0000259" key="9">
    <source>
        <dbReference type="Pfam" id="PF04535"/>
    </source>
</evidence>
<keyword evidence="7 8" id="KW-0472">Membrane</keyword>
<dbReference type="Gramene" id="arahy.Tifrunner.gnm2.ann2.Ah15g399000.1">
    <property type="protein sequence ID" value="arahy.Tifrunner.gnm2.ann2.Ah15g399000.1-CDS"/>
    <property type="gene ID" value="arahy.Tifrunner.gnm2.ann2.Ah15g399000"/>
</dbReference>
<dbReference type="GO" id="GO:0005886">
    <property type="term" value="C:plasma membrane"/>
    <property type="evidence" value="ECO:0007669"/>
    <property type="project" value="UniProtKB-SubCell"/>
</dbReference>
<reference evidence="10 11" key="1">
    <citation type="submission" date="2019-01" db="EMBL/GenBank/DDBJ databases">
        <title>Sequencing of cultivated peanut Arachis hypogaea provides insights into genome evolution and oil improvement.</title>
        <authorList>
            <person name="Chen X."/>
        </authorList>
    </citation>
    <scope>NUCLEOTIDE SEQUENCE [LARGE SCALE GENOMIC DNA]</scope>
    <source>
        <strain evidence="11">cv. Fuhuasheng</strain>
        <tissue evidence="10">Leaves</tissue>
    </source>
</reference>
<comment type="subcellular location">
    <subcellularLocation>
        <location evidence="1 8">Cell membrane</location>
        <topology evidence="1 8">Multi-pass membrane protein</topology>
    </subcellularLocation>
</comment>
<dbReference type="EMBL" id="SDMP01000015">
    <property type="protein sequence ID" value="RYR08080.1"/>
    <property type="molecule type" value="Genomic_DNA"/>
</dbReference>
<evidence type="ECO:0000313" key="10">
    <source>
        <dbReference type="EMBL" id="RYR08080.1"/>
    </source>
</evidence>
<feature type="domain" description="Casparian strip membrane protein" evidence="9">
    <location>
        <begin position="6"/>
        <end position="113"/>
    </location>
</feature>
<feature type="transmembrane region" description="Helical" evidence="8">
    <location>
        <begin position="12"/>
        <end position="32"/>
    </location>
</feature>
<feature type="transmembrane region" description="Helical" evidence="8">
    <location>
        <begin position="146"/>
        <end position="170"/>
    </location>
</feature>
<sequence length="175" mass="18998">MVTRSAASSVMLGLRILTLAASVATVIVIATNNVKFFDGSKLKFQDIHSFRYVLAVAVIAAVYCIVQLPFAIHYAVKQKRAISGELLKEFDFFADKVISVVVATGVAVGFAVSIEFKDFFDDIFDAAGVPKKDPTRTTNDKFYNRAIIASSVLSVAFVSMFVVSVLSSILRSNAK</sequence>
<dbReference type="Proteomes" id="UP000289738">
    <property type="component" value="Chromosome B05"/>
</dbReference>
<dbReference type="Pfam" id="PF04535">
    <property type="entry name" value="CASP_dom"/>
    <property type="match status" value="1"/>
</dbReference>
<evidence type="ECO:0000256" key="2">
    <source>
        <dbReference type="ARBA" id="ARBA00007651"/>
    </source>
</evidence>
<evidence type="ECO:0000256" key="7">
    <source>
        <dbReference type="ARBA" id="ARBA00023136"/>
    </source>
</evidence>
<dbReference type="PANTHER" id="PTHR33573">
    <property type="entry name" value="CASP-LIKE PROTEIN 4A4"/>
    <property type="match status" value="1"/>
</dbReference>
<dbReference type="OrthoDB" id="685197at2759"/>
<proteinExistence type="inferred from homology"/>
<dbReference type="AlphaFoldDB" id="A0A444Z1N2"/>
<accession>A0A444Z1N2</accession>
<name>A0A444Z1N2_ARAHY</name>
<evidence type="ECO:0000256" key="8">
    <source>
        <dbReference type="RuleBase" id="RU361233"/>
    </source>
</evidence>
<comment type="similarity">
    <text evidence="2 8">Belongs to the Casparian strip membrane proteins (CASP) family.</text>
</comment>
<gene>
    <name evidence="10" type="ORF">Ahy_B05g075628</name>
</gene>
<keyword evidence="6 8" id="KW-1133">Transmembrane helix</keyword>
<evidence type="ECO:0000313" key="11">
    <source>
        <dbReference type="Proteomes" id="UP000289738"/>
    </source>
</evidence>
<feature type="transmembrane region" description="Helical" evidence="8">
    <location>
        <begin position="97"/>
        <end position="114"/>
    </location>
</feature>
<dbReference type="InterPro" id="IPR006702">
    <property type="entry name" value="CASP_dom"/>
</dbReference>
<keyword evidence="11" id="KW-1185">Reference proteome</keyword>
<keyword evidence="5 8" id="KW-0812">Transmembrane</keyword>
<organism evidence="10 11">
    <name type="scientific">Arachis hypogaea</name>
    <name type="common">Peanut</name>
    <dbReference type="NCBI Taxonomy" id="3818"/>
    <lineage>
        <taxon>Eukaryota</taxon>
        <taxon>Viridiplantae</taxon>
        <taxon>Streptophyta</taxon>
        <taxon>Embryophyta</taxon>
        <taxon>Tracheophyta</taxon>
        <taxon>Spermatophyta</taxon>
        <taxon>Magnoliopsida</taxon>
        <taxon>eudicotyledons</taxon>
        <taxon>Gunneridae</taxon>
        <taxon>Pentapetalae</taxon>
        <taxon>rosids</taxon>
        <taxon>fabids</taxon>
        <taxon>Fabales</taxon>
        <taxon>Fabaceae</taxon>
        <taxon>Papilionoideae</taxon>
        <taxon>50 kb inversion clade</taxon>
        <taxon>dalbergioids sensu lato</taxon>
        <taxon>Dalbergieae</taxon>
        <taxon>Pterocarpus clade</taxon>
        <taxon>Arachis</taxon>
    </lineage>
</organism>
<evidence type="ECO:0000256" key="6">
    <source>
        <dbReference type="ARBA" id="ARBA00022989"/>
    </source>
</evidence>